<reference evidence="2" key="1">
    <citation type="journal article" date="2022" name="bioRxiv">
        <title>Sequencing and chromosome-scale assembly of the giantPleurodeles waltlgenome.</title>
        <authorList>
            <person name="Brown T."/>
            <person name="Elewa A."/>
            <person name="Iarovenko S."/>
            <person name="Subramanian E."/>
            <person name="Araus A.J."/>
            <person name="Petzold A."/>
            <person name="Susuki M."/>
            <person name="Suzuki K.-i.T."/>
            <person name="Hayashi T."/>
            <person name="Toyoda A."/>
            <person name="Oliveira C."/>
            <person name="Osipova E."/>
            <person name="Leigh N.D."/>
            <person name="Simon A."/>
            <person name="Yun M.H."/>
        </authorList>
    </citation>
    <scope>NUCLEOTIDE SEQUENCE</scope>
    <source>
        <strain evidence="2">20211129_DDA</strain>
        <tissue evidence="2">Liver</tissue>
    </source>
</reference>
<feature type="compositionally biased region" description="Basic and acidic residues" evidence="1">
    <location>
        <begin position="1"/>
        <end position="22"/>
    </location>
</feature>
<keyword evidence="3" id="KW-1185">Reference proteome</keyword>
<dbReference type="AlphaFoldDB" id="A0AAV7RLD8"/>
<comment type="caution">
    <text evidence="2">The sequence shown here is derived from an EMBL/GenBank/DDBJ whole genome shotgun (WGS) entry which is preliminary data.</text>
</comment>
<dbReference type="EMBL" id="JANPWB010000009">
    <property type="protein sequence ID" value="KAJ1151668.1"/>
    <property type="molecule type" value="Genomic_DNA"/>
</dbReference>
<accession>A0AAV7RLD8</accession>
<protein>
    <submittedName>
        <fullName evidence="2">Uncharacterized protein</fullName>
    </submittedName>
</protein>
<sequence>MGPGRPERAPEARGSRQGERSAADPGGSWAPPPPLGYPSGAFSARGPLQGAPRKCNGSRAEHTPLAQCLYLMSAPNEGALLHFLNQPSPPCELPRPGEPHDSTGAPRLPHQPERTHG</sequence>
<organism evidence="2 3">
    <name type="scientific">Pleurodeles waltl</name>
    <name type="common">Iberian ribbed newt</name>
    <dbReference type="NCBI Taxonomy" id="8319"/>
    <lineage>
        <taxon>Eukaryota</taxon>
        <taxon>Metazoa</taxon>
        <taxon>Chordata</taxon>
        <taxon>Craniata</taxon>
        <taxon>Vertebrata</taxon>
        <taxon>Euteleostomi</taxon>
        <taxon>Amphibia</taxon>
        <taxon>Batrachia</taxon>
        <taxon>Caudata</taxon>
        <taxon>Salamandroidea</taxon>
        <taxon>Salamandridae</taxon>
        <taxon>Pleurodelinae</taxon>
        <taxon>Pleurodeles</taxon>
    </lineage>
</organism>
<feature type="region of interest" description="Disordered" evidence="1">
    <location>
        <begin position="81"/>
        <end position="117"/>
    </location>
</feature>
<evidence type="ECO:0000313" key="2">
    <source>
        <dbReference type="EMBL" id="KAJ1151668.1"/>
    </source>
</evidence>
<gene>
    <name evidence="2" type="ORF">NDU88_004448</name>
</gene>
<feature type="region of interest" description="Disordered" evidence="1">
    <location>
        <begin position="1"/>
        <end position="59"/>
    </location>
</feature>
<name>A0AAV7RLD8_PLEWA</name>
<proteinExistence type="predicted"/>
<evidence type="ECO:0000256" key="1">
    <source>
        <dbReference type="SAM" id="MobiDB-lite"/>
    </source>
</evidence>
<dbReference type="Proteomes" id="UP001066276">
    <property type="component" value="Chromosome 5"/>
</dbReference>
<evidence type="ECO:0000313" key="3">
    <source>
        <dbReference type="Proteomes" id="UP001066276"/>
    </source>
</evidence>